<dbReference type="Gene3D" id="2.60.120.10">
    <property type="entry name" value="Jelly Rolls"/>
    <property type="match status" value="1"/>
</dbReference>
<dbReference type="PANTHER" id="PTHR38599:SF1">
    <property type="entry name" value="CUPIN DOMAIN PROTEIN (AFU_ORTHOLOGUE AFUA_3G13620)"/>
    <property type="match status" value="1"/>
</dbReference>
<dbReference type="GO" id="GO:0051213">
    <property type="term" value="F:dioxygenase activity"/>
    <property type="evidence" value="ECO:0007669"/>
    <property type="project" value="UniProtKB-KW"/>
</dbReference>
<keyword evidence="3" id="KW-1185">Reference proteome</keyword>
<dbReference type="RefSeq" id="WP_132259590.1">
    <property type="nucleotide sequence ID" value="NZ_SLZQ01000010.1"/>
</dbReference>
<dbReference type="PANTHER" id="PTHR38599">
    <property type="entry name" value="CUPIN DOMAIN PROTEIN (AFU_ORTHOLOGUE AFUA_3G13620)"/>
    <property type="match status" value="1"/>
</dbReference>
<comment type="caution">
    <text evidence="2">The sequence shown here is derived from an EMBL/GenBank/DDBJ whole genome shotgun (WGS) entry which is preliminary data.</text>
</comment>
<dbReference type="InterPro" id="IPR013096">
    <property type="entry name" value="Cupin_2"/>
</dbReference>
<proteinExistence type="predicted"/>
<dbReference type="Proteomes" id="UP000295382">
    <property type="component" value="Unassembled WGS sequence"/>
</dbReference>
<organism evidence="2 3">
    <name type="scientific">Paucimonas lemoignei</name>
    <name type="common">Pseudomonas lemoignei</name>
    <dbReference type="NCBI Taxonomy" id="29443"/>
    <lineage>
        <taxon>Bacteria</taxon>
        <taxon>Pseudomonadati</taxon>
        <taxon>Pseudomonadota</taxon>
        <taxon>Betaproteobacteria</taxon>
        <taxon>Burkholderiales</taxon>
        <taxon>Burkholderiaceae</taxon>
        <taxon>Paucimonas</taxon>
    </lineage>
</organism>
<protein>
    <submittedName>
        <fullName evidence="2">Quercetin dioxygenase-like cupin family protein</fullName>
    </submittedName>
</protein>
<dbReference type="Pfam" id="PF07883">
    <property type="entry name" value="Cupin_2"/>
    <property type="match status" value="1"/>
</dbReference>
<gene>
    <name evidence="2" type="ORF">EDC30_11049</name>
</gene>
<dbReference type="SUPFAM" id="SSF51182">
    <property type="entry name" value="RmlC-like cupins"/>
    <property type="match status" value="1"/>
</dbReference>
<sequence>MQKTTKTLLRTCITLSTGILLGAFGMGALYAQQSGIKRTVLLKHELSVQGRDAVMGHAEIVSGLETGKHTHPGEEMGYVLEGELVLEADGKPARTLKPGDTYFIEAGQTHNAKASGTSPVKVLAVYIVEKDKPFAAPVK</sequence>
<accession>A0A4R3HTW6</accession>
<keyword evidence="2" id="KW-0560">Oxidoreductase</keyword>
<reference evidence="2 3" key="1">
    <citation type="submission" date="2019-03" db="EMBL/GenBank/DDBJ databases">
        <title>Genomic Encyclopedia of Type Strains, Phase IV (KMG-IV): sequencing the most valuable type-strain genomes for metagenomic binning, comparative biology and taxonomic classification.</title>
        <authorList>
            <person name="Goeker M."/>
        </authorList>
    </citation>
    <scope>NUCLEOTIDE SEQUENCE [LARGE SCALE GENOMIC DNA]</scope>
    <source>
        <strain evidence="2 3">DSM 7445</strain>
    </source>
</reference>
<dbReference type="EMBL" id="SLZQ01000010">
    <property type="protein sequence ID" value="TCS35581.1"/>
    <property type="molecule type" value="Genomic_DNA"/>
</dbReference>
<name>A0A4R3HTW6_PAULE</name>
<dbReference type="InterPro" id="IPR014710">
    <property type="entry name" value="RmlC-like_jellyroll"/>
</dbReference>
<dbReference type="OrthoDB" id="9793521at2"/>
<dbReference type="CDD" id="cd02235">
    <property type="entry name" value="cupin_BLL4011-like"/>
    <property type="match status" value="1"/>
</dbReference>
<dbReference type="InterPro" id="IPR011051">
    <property type="entry name" value="RmlC_Cupin_sf"/>
</dbReference>
<evidence type="ECO:0000259" key="1">
    <source>
        <dbReference type="Pfam" id="PF07883"/>
    </source>
</evidence>
<keyword evidence="2" id="KW-0223">Dioxygenase</keyword>
<evidence type="ECO:0000313" key="2">
    <source>
        <dbReference type="EMBL" id="TCS35581.1"/>
    </source>
</evidence>
<feature type="domain" description="Cupin type-2" evidence="1">
    <location>
        <begin position="61"/>
        <end position="126"/>
    </location>
</feature>
<evidence type="ECO:0000313" key="3">
    <source>
        <dbReference type="Proteomes" id="UP000295382"/>
    </source>
</evidence>
<dbReference type="AlphaFoldDB" id="A0A4R3HTW6"/>